<dbReference type="Proteomes" id="UP000185003">
    <property type="component" value="Unassembled WGS sequence"/>
</dbReference>
<dbReference type="OrthoDB" id="6385145at2"/>
<dbReference type="AlphaFoldDB" id="A0A1N6EFA8"/>
<sequence length="190" mass="21122">MNRRKAIRNIFLFGGAGAAAVGGFNFYRFYKTPDLSSLEGHKRLIEELSEIIIPETDTPGAKSAGVAPVIITLVKDCTNRKAQNRFLYGLEDVEDYARSKYGKSFVECDKAAKIAITGHFEQRDRPWAGIKGKVSRRLIGDPFFITLKKYTLLGYGTSMKGATMGMAYDFIPGHYNGIVPLRPGQKCWAT</sequence>
<organism evidence="1 2">
    <name type="scientific">Chitinophaga niabensis</name>
    <dbReference type="NCBI Taxonomy" id="536979"/>
    <lineage>
        <taxon>Bacteria</taxon>
        <taxon>Pseudomonadati</taxon>
        <taxon>Bacteroidota</taxon>
        <taxon>Chitinophagia</taxon>
        <taxon>Chitinophagales</taxon>
        <taxon>Chitinophagaceae</taxon>
        <taxon>Chitinophaga</taxon>
    </lineage>
</organism>
<protein>
    <submittedName>
        <fullName evidence="1">Gluconate 2-dehydrogenase subunit 3</fullName>
    </submittedName>
</protein>
<reference evidence="1 2" key="1">
    <citation type="submission" date="2016-11" db="EMBL/GenBank/DDBJ databases">
        <authorList>
            <person name="Jaros S."/>
            <person name="Januszkiewicz K."/>
            <person name="Wedrychowicz H."/>
        </authorList>
    </citation>
    <scope>NUCLEOTIDE SEQUENCE [LARGE SCALE GENOMIC DNA]</scope>
    <source>
        <strain evidence="1 2">DSM 24787</strain>
    </source>
</reference>
<dbReference type="Pfam" id="PF13618">
    <property type="entry name" value="Gluconate_2-dh3"/>
    <property type="match status" value="1"/>
</dbReference>
<dbReference type="RefSeq" id="WP_074238699.1">
    <property type="nucleotide sequence ID" value="NZ_FSRA01000001.1"/>
</dbReference>
<dbReference type="STRING" id="536979.SAMN04488055_1561"/>
<evidence type="ECO:0000313" key="2">
    <source>
        <dbReference type="Proteomes" id="UP000185003"/>
    </source>
</evidence>
<keyword evidence="2" id="KW-1185">Reference proteome</keyword>
<accession>A0A1N6EFA8</accession>
<dbReference type="InterPro" id="IPR027056">
    <property type="entry name" value="Gluconate_2DH_su3"/>
</dbReference>
<proteinExistence type="predicted"/>
<gene>
    <name evidence="1" type="ORF">SAMN04488055_1561</name>
</gene>
<evidence type="ECO:0000313" key="1">
    <source>
        <dbReference type="EMBL" id="SIN81748.1"/>
    </source>
</evidence>
<name>A0A1N6EFA8_9BACT</name>
<dbReference type="EMBL" id="FSRA01000001">
    <property type="protein sequence ID" value="SIN81748.1"/>
    <property type="molecule type" value="Genomic_DNA"/>
</dbReference>